<evidence type="ECO:0000313" key="2">
    <source>
        <dbReference type="Proteomes" id="UP000790377"/>
    </source>
</evidence>
<name>A0ACB8ALQ9_9AGAM</name>
<dbReference type="EMBL" id="MU267629">
    <property type="protein sequence ID" value="KAH7913502.1"/>
    <property type="molecule type" value="Genomic_DNA"/>
</dbReference>
<comment type="caution">
    <text evidence="1">The sequence shown here is derived from an EMBL/GenBank/DDBJ whole genome shotgun (WGS) entry which is preliminary data.</text>
</comment>
<dbReference type="Proteomes" id="UP000790377">
    <property type="component" value="Unassembled WGS sequence"/>
</dbReference>
<protein>
    <submittedName>
        <fullName evidence="1">Uncharacterized protein</fullName>
    </submittedName>
</protein>
<gene>
    <name evidence="1" type="ORF">BJ138DRAFT_1220589</name>
</gene>
<accession>A0ACB8ALQ9</accession>
<reference evidence="1" key="1">
    <citation type="journal article" date="2021" name="New Phytol.">
        <title>Evolutionary innovations through gain and loss of genes in the ectomycorrhizal Boletales.</title>
        <authorList>
            <person name="Wu G."/>
            <person name="Miyauchi S."/>
            <person name="Morin E."/>
            <person name="Kuo A."/>
            <person name="Drula E."/>
            <person name="Varga T."/>
            <person name="Kohler A."/>
            <person name="Feng B."/>
            <person name="Cao Y."/>
            <person name="Lipzen A."/>
            <person name="Daum C."/>
            <person name="Hundley H."/>
            <person name="Pangilinan J."/>
            <person name="Johnson J."/>
            <person name="Barry K."/>
            <person name="LaButti K."/>
            <person name="Ng V."/>
            <person name="Ahrendt S."/>
            <person name="Min B."/>
            <person name="Choi I.G."/>
            <person name="Park H."/>
            <person name="Plett J.M."/>
            <person name="Magnuson J."/>
            <person name="Spatafora J.W."/>
            <person name="Nagy L.G."/>
            <person name="Henrissat B."/>
            <person name="Grigoriev I.V."/>
            <person name="Yang Z.L."/>
            <person name="Xu J."/>
            <person name="Martin F.M."/>
        </authorList>
    </citation>
    <scope>NUCLEOTIDE SEQUENCE</scope>
    <source>
        <strain evidence="1">ATCC 28755</strain>
    </source>
</reference>
<organism evidence="1 2">
    <name type="scientific">Hygrophoropsis aurantiaca</name>
    <dbReference type="NCBI Taxonomy" id="72124"/>
    <lineage>
        <taxon>Eukaryota</taxon>
        <taxon>Fungi</taxon>
        <taxon>Dikarya</taxon>
        <taxon>Basidiomycota</taxon>
        <taxon>Agaricomycotina</taxon>
        <taxon>Agaricomycetes</taxon>
        <taxon>Agaricomycetidae</taxon>
        <taxon>Boletales</taxon>
        <taxon>Coniophorineae</taxon>
        <taxon>Hygrophoropsidaceae</taxon>
        <taxon>Hygrophoropsis</taxon>
    </lineage>
</organism>
<sequence length="764" mass="86289">MPFYDSDSNPLPDNNDPGSPLSPTSSETCFDHLPGDTMSVKSDSKVGHATHSHDPRVADPFTKHPFSIFANNRGPIMSNMQLTPDQAAEIFVRGIKSLPDDILRDAVMEKYACVERSRYQLIQATWDLEGTKRRVRTLQRVQDYLERSHVLTEAEYHYWLNMYSNRGLSELRDEELYYGKTLEEQTQAHAMDDRELGLAEDEVEVREIGSYSEDMADGEHITQSIFSLRSLIIAPQHDFVDMYSMHIYKCCLIHYRDIWSIGVNFPCLAVKRISISGVLHRNTRRRRPLQNPRDISRPRIDSGVNPCLLSSESQSSFDPTIRREILSPPIHQTSFTQHNDPPHDPHDQQRQISIAPSSQMRNMYIDTRTDYDYRNREDHGGITSTSQYPHHDNPPHQSTSFSYSRPIEQAHTTHPARFPGAYTISGRIPSSLTITNPRVAPYTRPGVRLVPAYAPLRPGESVRGQSLTAGVFRAGEETMVAGRRPSTRRLPSIQQMDLPPSGPSSLPAPPALQAPTQSARGLSEAQGKDILNSAKDIMRRKILAENAFPSPEFNLQMARESLQDAIQHEIRTEPIDSTSWRQANKDRCTKTLMGVAATIRSTFKSAARLSIHASYQLRPDIRDGSQAEVIKKSLDIPPLLENNNFLHRVDNIGIVHLFEHEGVTSLLIDVIWLGGLHRYIQNSMECFIHTLALAGSAICCALMEHKDGTFKPIEFSASSFQKTYEDLIKYLTTVVLVNPDLRLGLEHLKDLVYQRGQSLIVSSV</sequence>
<evidence type="ECO:0000313" key="1">
    <source>
        <dbReference type="EMBL" id="KAH7913502.1"/>
    </source>
</evidence>
<keyword evidence="2" id="KW-1185">Reference proteome</keyword>
<proteinExistence type="predicted"/>